<evidence type="ECO:0000313" key="1">
    <source>
        <dbReference type="EMBL" id="QJW98993.1"/>
    </source>
</evidence>
<accession>A0A6M5Z0L7</accession>
<gene>
    <name evidence="1" type="ORF">FTUN_6589</name>
</gene>
<protein>
    <submittedName>
        <fullName evidence="1">Uncharacterized protein</fullName>
    </submittedName>
</protein>
<dbReference type="Pfam" id="PF12974">
    <property type="entry name" value="Phosphonate-bd"/>
    <property type="match status" value="1"/>
</dbReference>
<proteinExistence type="predicted"/>
<dbReference type="KEGG" id="ftj:FTUN_6589"/>
<evidence type="ECO:0000313" key="2">
    <source>
        <dbReference type="Proteomes" id="UP000503447"/>
    </source>
</evidence>
<keyword evidence="2" id="KW-1185">Reference proteome</keyword>
<name>A0A6M5Z0L7_9BACT</name>
<dbReference type="EMBL" id="CP053452">
    <property type="protein sequence ID" value="QJW98993.1"/>
    <property type="molecule type" value="Genomic_DNA"/>
</dbReference>
<dbReference type="Proteomes" id="UP000503447">
    <property type="component" value="Chromosome"/>
</dbReference>
<dbReference type="Gene3D" id="3.40.190.10">
    <property type="entry name" value="Periplasmic binding protein-like II"/>
    <property type="match status" value="2"/>
</dbReference>
<dbReference type="RefSeq" id="WP_171474052.1">
    <property type="nucleotide sequence ID" value="NZ_CP053452.2"/>
</dbReference>
<organism evidence="1 2">
    <name type="scientific">Frigoriglobus tundricola</name>
    <dbReference type="NCBI Taxonomy" id="2774151"/>
    <lineage>
        <taxon>Bacteria</taxon>
        <taxon>Pseudomonadati</taxon>
        <taxon>Planctomycetota</taxon>
        <taxon>Planctomycetia</taxon>
        <taxon>Gemmatales</taxon>
        <taxon>Gemmataceae</taxon>
        <taxon>Frigoriglobus</taxon>
    </lineage>
</organism>
<dbReference type="AlphaFoldDB" id="A0A6M5Z0L7"/>
<sequence length="297" mass="30491">MAENLNRREALAAAALSLTALPVIATDKPGDKPADKPVVIPENALVVLVMDPLSAQLSCPCVSGYGQRDYDRLGAYLAEKVGRAVAVVYGESLAGALKKSGAKAHLVIGKDSVVRATAPGNKLTVTYLAALTGKDGKTTQTGLVCVAAADKAVTPADLKEHTIYFGNPAAEEKSAAAVKVLKEFGLEVPAPLDTCATCSEGATKVVEEAKAGKKVAAVISSYAQPLLEGCGTIKKGELRVIAETDPVPFIAAFATDGLAPADRAAVKAALLDVGKNKALCTAIETKAGFVEPPAKKK</sequence>
<reference evidence="2" key="1">
    <citation type="submission" date="2020-05" db="EMBL/GenBank/DDBJ databases">
        <title>Frigoriglobus tundricola gen. nov., sp. nov., a psychrotolerant cellulolytic planctomycete of the family Gemmataceae with two divergent copies of 16S rRNA gene.</title>
        <authorList>
            <person name="Kulichevskaya I.S."/>
            <person name="Ivanova A.A."/>
            <person name="Naumoff D.G."/>
            <person name="Beletsky A.V."/>
            <person name="Rijpstra W.I.C."/>
            <person name="Sinninghe Damste J.S."/>
            <person name="Mardanov A.V."/>
            <person name="Ravin N.V."/>
            <person name="Dedysh S.N."/>
        </authorList>
    </citation>
    <scope>NUCLEOTIDE SEQUENCE [LARGE SCALE GENOMIC DNA]</scope>
    <source>
        <strain evidence="2">PL17</strain>
    </source>
</reference>